<name>A0A6N7L866_SINTE</name>
<dbReference type="Pfam" id="PF07081">
    <property type="entry name" value="DUF1349"/>
    <property type="match status" value="1"/>
</dbReference>
<dbReference type="Gene3D" id="2.60.120.200">
    <property type="match status" value="1"/>
</dbReference>
<dbReference type="EMBL" id="WITC01000023">
    <property type="protein sequence ID" value="MQX14033.1"/>
    <property type="molecule type" value="Genomic_DNA"/>
</dbReference>
<dbReference type="Proteomes" id="UP000439983">
    <property type="component" value="Unassembled WGS sequence"/>
</dbReference>
<dbReference type="PIRSF" id="PIRSF022704">
    <property type="entry name" value="UCP022704"/>
    <property type="match status" value="1"/>
</dbReference>
<evidence type="ECO:0000313" key="2">
    <source>
        <dbReference type="Proteomes" id="UP000439983"/>
    </source>
</evidence>
<dbReference type="InterPro" id="IPR009784">
    <property type="entry name" value="DUF1349"/>
</dbReference>
<dbReference type="InterPro" id="IPR013320">
    <property type="entry name" value="ConA-like_dom_sf"/>
</dbReference>
<dbReference type="AlphaFoldDB" id="A0A6N7L866"/>
<organism evidence="1 2">
    <name type="scientific">Sinorhizobium terangae</name>
    <dbReference type="NCBI Taxonomy" id="110322"/>
    <lineage>
        <taxon>Bacteria</taxon>
        <taxon>Pseudomonadati</taxon>
        <taxon>Pseudomonadota</taxon>
        <taxon>Alphaproteobacteria</taxon>
        <taxon>Hyphomicrobiales</taxon>
        <taxon>Rhizobiaceae</taxon>
        <taxon>Sinorhizobium/Ensifer group</taxon>
        <taxon>Sinorhizobium</taxon>
    </lineage>
</organism>
<dbReference type="OrthoDB" id="9814707at2"/>
<keyword evidence="2" id="KW-1185">Reference proteome</keyword>
<accession>A0A6N7L866</accession>
<evidence type="ECO:0000313" key="1">
    <source>
        <dbReference type="EMBL" id="MQX14033.1"/>
    </source>
</evidence>
<gene>
    <name evidence="1" type="ORF">GHK62_04465</name>
</gene>
<dbReference type="SUPFAM" id="SSF49899">
    <property type="entry name" value="Concanavalin A-like lectins/glucanases"/>
    <property type="match status" value="1"/>
</dbReference>
<protein>
    <submittedName>
        <fullName evidence="1">DUF1349 domain-containing protein</fullName>
    </submittedName>
</protein>
<dbReference type="PANTHER" id="PTHR35332:SF2">
    <property type="entry name" value="REGULATION OF ENOLASE PROTEIN 1"/>
    <property type="match status" value="1"/>
</dbReference>
<comment type="caution">
    <text evidence="1">The sequence shown here is derived from an EMBL/GenBank/DDBJ whole genome shotgun (WGS) entry which is preliminary data.</text>
</comment>
<dbReference type="RefSeq" id="WP_153437119.1">
    <property type="nucleotide sequence ID" value="NZ_CP121660.1"/>
</dbReference>
<reference evidence="1 2" key="1">
    <citation type="journal article" date="2013" name="Genome Biol.">
        <title>Comparative genomics of the core and accessory genomes of 48 Sinorhizobium strains comprising five genospecies.</title>
        <authorList>
            <person name="Sugawara M."/>
            <person name="Epstein B."/>
            <person name="Badgley B.D."/>
            <person name="Unno T."/>
            <person name="Xu L."/>
            <person name="Reese J."/>
            <person name="Gyaneshwar P."/>
            <person name="Denny R."/>
            <person name="Mudge J."/>
            <person name="Bharti A.K."/>
            <person name="Farmer A.D."/>
            <person name="May G.D."/>
            <person name="Woodward J.E."/>
            <person name="Medigue C."/>
            <person name="Vallenet D."/>
            <person name="Lajus A."/>
            <person name="Rouy Z."/>
            <person name="Martinez-Vaz B."/>
            <person name="Tiffin P."/>
            <person name="Young N.D."/>
            <person name="Sadowsky M.J."/>
        </authorList>
    </citation>
    <scope>NUCLEOTIDE SEQUENCE [LARGE SCALE GENOMIC DNA]</scope>
    <source>
        <strain evidence="1 2">USDA4894</strain>
    </source>
</reference>
<sequence length="191" mass="21408">MGENHRWLNEPSSWQGNEKALSLTTDGNTDFWRETFYGFVRDSGHAYLRSVSDDFTASATITGVYEQLYDQAGLMLRLDEENWIKCGIEYTDGLMHFSVVVTRGVSDWSVIPLHDATPSDAIEVRLTRHGDAVRVQFRFGDAPWQMARLCPFSAADAEIGVMACSPERAGFTAKFRDLTVGPPIARALHED</sequence>
<proteinExistence type="predicted"/>
<dbReference type="PANTHER" id="PTHR35332">
    <property type="entry name" value="REGULATION OF ENOLASE PROTEIN 1"/>
    <property type="match status" value="1"/>
</dbReference>
<dbReference type="InterPro" id="IPR015987">
    <property type="entry name" value="UCP022704"/>
</dbReference>